<dbReference type="Pfam" id="PF02954">
    <property type="entry name" value="HTH_8"/>
    <property type="match status" value="1"/>
</dbReference>
<dbReference type="GO" id="GO:0006355">
    <property type="term" value="P:regulation of DNA-templated transcription"/>
    <property type="evidence" value="ECO:0007669"/>
    <property type="project" value="InterPro"/>
</dbReference>
<name>A0A4V1IPC1_9GAMM</name>
<keyword evidence="2" id="KW-0067">ATP-binding</keyword>
<dbReference type="PROSITE" id="PS00688">
    <property type="entry name" value="SIGMA54_INTERACT_3"/>
    <property type="match status" value="1"/>
</dbReference>
<gene>
    <name evidence="8" type="ORF">B9G39_10815</name>
</gene>
<dbReference type="Pfam" id="PF00072">
    <property type="entry name" value="Response_reg"/>
    <property type="match status" value="1"/>
</dbReference>
<evidence type="ECO:0000256" key="3">
    <source>
        <dbReference type="ARBA" id="ARBA00023015"/>
    </source>
</evidence>
<keyword evidence="3" id="KW-0805">Transcription regulation</keyword>
<dbReference type="InterPro" id="IPR003593">
    <property type="entry name" value="AAA+_ATPase"/>
</dbReference>
<dbReference type="InterPro" id="IPR027417">
    <property type="entry name" value="P-loop_NTPase"/>
</dbReference>
<dbReference type="SUPFAM" id="SSF46689">
    <property type="entry name" value="Homeodomain-like"/>
    <property type="match status" value="1"/>
</dbReference>
<organism evidence="8 9">
    <name type="scientific">Zooshikella ganghwensis</name>
    <dbReference type="NCBI Taxonomy" id="202772"/>
    <lineage>
        <taxon>Bacteria</taxon>
        <taxon>Pseudomonadati</taxon>
        <taxon>Pseudomonadota</taxon>
        <taxon>Gammaproteobacteria</taxon>
        <taxon>Oceanospirillales</taxon>
        <taxon>Zooshikellaceae</taxon>
        <taxon>Zooshikella</taxon>
    </lineage>
</organism>
<dbReference type="CDD" id="cd00009">
    <property type="entry name" value="AAA"/>
    <property type="match status" value="1"/>
</dbReference>
<dbReference type="InterPro" id="IPR025944">
    <property type="entry name" value="Sigma_54_int_dom_CS"/>
</dbReference>
<dbReference type="AlphaFoldDB" id="A0A4V1IPC1"/>
<accession>A0A4V1IPC1</accession>
<dbReference type="GO" id="GO:0043565">
    <property type="term" value="F:sequence-specific DNA binding"/>
    <property type="evidence" value="ECO:0007669"/>
    <property type="project" value="InterPro"/>
</dbReference>
<dbReference type="SMART" id="SM00382">
    <property type="entry name" value="AAA"/>
    <property type="match status" value="1"/>
</dbReference>
<evidence type="ECO:0000259" key="7">
    <source>
        <dbReference type="PROSITE" id="PS50110"/>
    </source>
</evidence>
<evidence type="ECO:0000313" key="9">
    <source>
        <dbReference type="Proteomes" id="UP000257039"/>
    </source>
</evidence>
<dbReference type="SUPFAM" id="SSF52540">
    <property type="entry name" value="P-loop containing nucleoside triphosphate hydrolases"/>
    <property type="match status" value="1"/>
</dbReference>
<dbReference type="EMBL" id="NDXW01000001">
    <property type="protein sequence ID" value="RDH46711.1"/>
    <property type="molecule type" value="Genomic_DNA"/>
</dbReference>
<dbReference type="PANTHER" id="PTHR32071:SF81">
    <property type="entry name" value="PROPIONATE CATABOLISM OPERON REGULATORY PROTEIN"/>
    <property type="match status" value="1"/>
</dbReference>
<dbReference type="Proteomes" id="UP000257039">
    <property type="component" value="Unassembled WGS sequence"/>
</dbReference>
<dbReference type="SUPFAM" id="SSF52172">
    <property type="entry name" value="CheY-like"/>
    <property type="match status" value="1"/>
</dbReference>
<dbReference type="InterPro" id="IPR058031">
    <property type="entry name" value="AAA_lid_NorR"/>
</dbReference>
<dbReference type="Pfam" id="PF00158">
    <property type="entry name" value="Sigma54_activat"/>
    <property type="match status" value="1"/>
</dbReference>
<keyword evidence="1" id="KW-0547">Nucleotide-binding</keyword>
<proteinExistence type="predicted"/>
<feature type="domain" description="Sigma-54 factor interaction" evidence="6">
    <location>
        <begin position="149"/>
        <end position="377"/>
    </location>
</feature>
<keyword evidence="9" id="KW-1185">Reference proteome</keyword>
<sequence>MAEKLILTQRILLVDDEPAFCELCSQWLRQVGYHVDSCHDIASAQQQLQQQSYSLVLLDLALPPSFTPQEGLKLLNDISTIPVIVLTGHADRELALAAIAQGAWDFLAKPVDPDMLAIVVKRALTKHSLENEVQQLKAQLAEQQTALGLIGVSQHTEMLRNLISRIAPTDVSVLISGPSGTGKEVIAKAIHQLSYRKNQPFISVHCGAIPSELLESELFGYKKGAFTGADRDRQGLLALAHQGTLFLDEIGEMPLNMQVKLLRVLQEGKFYPVGGREIVSIDVRLISATNKDLPHAVNTGTFRDDLYYRLKGITINTQRLADRPEDIPILAQHFLQHYSQKHQRPLQLDANALHWFITQPWPGNVRELKNTLESVAAIAQQPVIGINDIEFLNGNKLSQSSNTIPELPNETLDNQVRHLEIRLILDALQQVQGNRTHAARKLGLSRQGLLKKMERYGIQDIDHS</sequence>
<comment type="caution">
    <text evidence="8">The sequence shown here is derived from an EMBL/GenBank/DDBJ whole genome shotgun (WGS) entry which is preliminary data.</text>
</comment>
<dbReference type="Gene3D" id="3.40.50.300">
    <property type="entry name" value="P-loop containing nucleotide triphosphate hydrolases"/>
    <property type="match status" value="1"/>
</dbReference>
<dbReference type="GO" id="GO:0000160">
    <property type="term" value="P:phosphorelay signal transduction system"/>
    <property type="evidence" value="ECO:0007669"/>
    <property type="project" value="InterPro"/>
</dbReference>
<dbReference type="Pfam" id="PF25601">
    <property type="entry name" value="AAA_lid_14"/>
    <property type="match status" value="1"/>
</dbReference>
<evidence type="ECO:0000256" key="2">
    <source>
        <dbReference type="ARBA" id="ARBA00022840"/>
    </source>
</evidence>
<dbReference type="PROSITE" id="PS50045">
    <property type="entry name" value="SIGMA54_INTERACT_4"/>
    <property type="match status" value="1"/>
</dbReference>
<evidence type="ECO:0000313" key="8">
    <source>
        <dbReference type="EMBL" id="RDH46711.1"/>
    </source>
</evidence>
<keyword evidence="5" id="KW-0597">Phosphoprotein</keyword>
<dbReference type="InterPro" id="IPR002197">
    <property type="entry name" value="HTH_Fis"/>
</dbReference>
<dbReference type="Gene3D" id="1.10.8.60">
    <property type="match status" value="1"/>
</dbReference>
<dbReference type="InterPro" id="IPR009057">
    <property type="entry name" value="Homeodomain-like_sf"/>
</dbReference>
<protein>
    <submittedName>
        <fullName evidence="8">Sigma-54-dependent Fis family transcriptional regulator</fullName>
    </submittedName>
</protein>
<dbReference type="GO" id="GO:0005524">
    <property type="term" value="F:ATP binding"/>
    <property type="evidence" value="ECO:0007669"/>
    <property type="project" value="UniProtKB-KW"/>
</dbReference>
<evidence type="ECO:0000256" key="5">
    <source>
        <dbReference type="PROSITE-ProRule" id="PRU00169"/>
    </source>
</evidence>
<feature type="modified residue" description="4-aspartylphosphate" evidence="5">
    <location>
        <position position="59"/>
    </location>
</feature>
<dbReference type="SMART" id="SM00448">
    <property type="entry name" value="REC"/>
    <property type="match status" value="1"/>
</dbReference>
<dbReference type="PROSITE" id="PS50110">
    <property type="entry name" value="RESPONSE_REGULATORY"/>
    <property type="match status" value="1"/>
</dbReference>
<dbReference type="FunFam" id="3.40.50.300:FF:000006">
    <property type="entry name" value="DNA-binding transcriptional regulator NtrC"/>
    <property type="match status" value="1"/>
</dbReference>
<evidence type="ECO:0000259" key="6">
    <source>
        <dbReference type="PROSITE" id="PS50045"/>
    </source>
</evidence>
<dbReference type="InterPro" id="IPR002078">
    <property type="entry name" value="Sigma_54_int"/>
</dbReference>
<dbReference type="Gene3D" id="3.40.50.2300">
    <property type="match status" value="1"/>
</dbReference>
<dbReference type="Gene3D" id="1.10.10.60">
    <property type="entry name" value="Homeodomain-like"/>
    <property type="match status" value="1"/>
</dbReference>
<dbReference type="InterPro" id="IPR001789">
    <property type="entry name" value="Sig_transdc_resp-reg_receiver"/>
</dbReference>
<dbReference type="PRINTS" id="PR01590">
    <property type="entry name" value="HTHFIS"/>
</dbReference>
<evidence type="ECO:0000256" key="4">
    <source>
        <dbReference type="ARBA" id="ARBA00023163"/>
    </source>
</evidence>
<dbReference type="InterPro" id="IPR011006">
    <property type="entry name" value="CheY-like_superfamily"/>
</dbReference>
<feature type="domain" description="Response regulatory" evidence="7">
    <location>
        <begin position="10"/>
        <end position="124"/>
    </location>
</feature>
<keyword evidence="4" id="KW-0804">Transcription</keyword>
<reference evidence="8 9" key="1">
    <citation type="submission" date="2017-04" db="EMBL/GenBank/DDBJ databases">
        <title>Draft genome sequence of Zooshikella ganghwensis VG4 isolated from Red Sea sediments.</title>
        <authorList>
            <person name="Rehman Z."/>
            <person name="Alam I."/>
            <person name="Kamau A."/>
            <person name="Bajic V."/>
            <person name="Leiknes T."/>
        </authorList>
    </citation>
    <scope>NUCLEOTIDE SEQUENCE [LARGE SCALE GENOMIC DNA]</scope>
    <source>
        <strain evidence="8 9">VG4</strain>
    </source>
</reference>
<dbReference type="PANTHER" id="PTHR32071">
    <property type="entry name" value="TRANSCRIPTIONAL REGULATORY PROTEIN"/>
    <property type="match status" value="1"/>
</dbReference>
<evidence type="ECO:0000256" key="1">
    <source>
        <dbReference type="ARBA" id="ARBA00022741"/>
    </source>
</evidence>